<organism evidence="2 3">
    <name type="scientific">Candidatus Shapirobacteria bacterium CG2_30_35_20</name>
    <dbReference type="NCBI Taxonomy" id="1805376"/>
    <lineage>
        <taxon>Bacteria</taxon>
        <taxon>Candidatus Shapironibacteriota</taxon>
    </lineage>
</organism>
<dbReference type="Proteomes" id="UP000182344">
    <property type="component" value="Unassembled WGS sequence"/>
</dbReference>
<proteinExistence type="predicted"/>
<dbReference type="AlphaFoldDB" id="A0A1J5HYJ3"/>
<accession>A0A1J5HYJ3</accession>
<feature type="transmembrane region" description="Helical" evidence="1">
    <location>
        <begin position="7"/>
        <end position="25"/>
    </location>
</feature>
<evidence type="ECO:0000313" key="2">
    <source>
        <dbReference type="EMBL" id="OIP86890.1"/>
    </source>
</evidence>
<reference evidence="2 3" key="1">
    <citation type="journal article" date="2016" name="Environ. Microbiol.">
        <title>Genomic resolution of a cold subsurface aquifer community provides metabolic insights for novel microbes adapted to high CO concentrations.</title>
        <authorList>
            <person name="Probst A.J."/>
            <person name="Castelle C.J."/>
            <person name="Singh A."/>
            <person name="Brown C.T."/>
            <person name="Anantharaman K."/>
            <person name="Sharon I."/>
            <person name="Hug L.A."/>
            <person name="Burstein D."/>
            <person name="Emerson J.B."/>
            <person name="Thomas B.C."/>
            <person name="Banfield J.F."/>
        </authorList>
    </citation>
    <scope>NUCLEOTIDE SEQUENCE [LARGE SCALE GENOMIC DNA]</scope>
    <source>
        <strain evidence="2">CG2_30_35_20</strain>
    </source>
</reference>
<keyword evidence="1" id="KW-0472">Membrane</keyword>
<protein>
    <submittedName>
        <fullName evidence="2">Uncharacterized protein</fullName>
    </submittedName>
</protein>
<name>A0A1J5HYJ3_9BACT</name>
<comment type="caution">
    <text evidence="2">The sequence shown here is derived from an EMBL/GenBank/DDBJ whole genome shotgun (WGS) entry which is preliminary data.</text>
</comment>
<keyword evidence="1" id="KW-0812">Transmembrane</keyword>
<dbReference type="EMBL" id="MNZO01000037">
    <property type="protein sequence ID" value="OIP86890.1"/>
    <property type="molecule type" value="Genomic_DNA"/>
</dbReference>
<dbReference type="STRING" id="1805376.AUK05_02620"/>
<gene>
    <name evidence="2" type="ORF">AUK05_02620</name>
</gene>
<keyword evidence="1" id="KW-1133">Transmembrane helix</keyword>
<sequence>MSKQNKIILIIGGIVLMFVMVVVFWPKKEVVIEKKTIKTISASVVIIPTQDKRPIYSTTGAKLTILPDDEYNLMTLVYLLRQECPINNEYFGIIYDYKINKFVVTIPLANMETFLQWKKDTGYNLITDKYWVIKND</sequence>
<evidence type="ECO:0000256" key="1">
    <source>
        <dbReference type="SAM" id="Phobius"/>
    </source>
</evidence>
<evidence type="ECO:0000313" key="3">
    <source>
        <dbReference type="Proteomes" id="UP000182344"/>
    </source>
</evidence>